<protein>
    <recommendedName>
        <fullName evidence="3">Nickel uptake substrate-specific transmembrane region</fullName>
    </recommendedName>
</protein>
<proteinExistence type="predicted"/>
<dbReference type="RefSeq" id="WP_146583949.1">
    <property type="nucleotide sequence ID" value="NZ_SJPO01000001.1"/>
</dbReference>
<dbReference type="Proteomes" id="UP000318478">
    <property type="component" value="Unassembled WGS sequence"/>
</dbReference>
<evidence type="ECO:0008006" key="3">
    <source>
        <dbReference type="Google" id="ProtNLM"/>
    </source>
</evidence>
<gene>
    <name evidence="1" type="ORF">Pla123a_05140</name>
</gene>
<dbReference type="OrthoDB" id="288856at2"/>
<evidence type="ECO:0000313" key="2">
    <source>
        <dbReference type="Proteomes" id="UP000318478"/>
    </source>
</evidence>
<reference evidence="1 2" key="1">
    <citation type="submission" date="2019-02" db="EMBL/GenBank/DDBJ databases">
        <title>Deep-cultivation of Planctomycetes and their phenomic and genomic characterization uncovers novel biology.</title>
        <authorList>
            <person name="Wiegand S."/>
            <person name="Jogler M."/>
            <person name="Boedeker C."/>
            <person name="Pinto D."/>
            <person name="Vollmers J."/>
            <person name="Rivas-Marin E."/>
            <person name="Kohn T."/>
            <person name="Peeters S.H."/>
            <person name="Heuer A."/>
            <person name="Rast P."/>
            <person name="Oberbeckmann S."/>
            <person name="Bunk B."/>
            <person name="Jeske O."/>
            <person name="Meyerdierks A."/>
            <person name="Storesund J.E."/>
            <person name="Kallscheuer N."/>
            <person name="Luecker S."/>
            <person name="Lage O.M."/>
            <person name="Pohl T."/>
            <person name="Merkel B.J."/>
            <person name="Hornburger P."/>
            <person name="Mueller R.-W."/>
            <person name="Bruemmer F."/>
            <person name="Labrenz M."/>
            <person name="Spormann A.M."/>
            <person name="Op Den Camp H."/>
            <person name="Overmann J."/>
            <person name="Amann R."/>
            <person name="Jetten M.S.M."/>
            <person name="Mascher T."/>
            <person name="Medema M.H."/>
            <person name="Devos D.P."/>
            <person name="Kaster A.-K."/>
            <person name="Ovreas L."/>
            <person name="Rohde M."/>
            <person name="Galperin M.Y."/>
            <person name="Jogler C."/>
        </authorList>
    </citation>
    <scope>NUCLEOTIDE SEQUENCE [LARGE SCALE GENOMIC DNA]</scope>
    <source>
        <strain evidence="1 2">Pla123a</strain>
    </source>
</reference>
<evidence type="ECO:0000313" key="1">
    <source>
        <dbReference type="EMBL" id="TWT85707.1"/>
    </source>
</evidence>
<dbReference type="PROSITE" id="PS51257">
    <property type="entry name" value="PROKAR_LIPOPROTEIN"/>
    <property type="match status" value="1"/>
</dbReference>
<dbReference type="AlphaFoldDB" id="A0A5C5ZF68"/>
<accession>A0A5C5ZF68</accession>
<name>A0A5C5ZF68_9BACT</name>
<sequence>MTSVRWLACLALLSVGCDQHPAAREVHGSVRVDGRAAEGVYVVLTEAVAAGAPPTASATARTDPDGAFKIRVSSDGPFAVTAFWPSVLLDDGSVVEGPDRFGGRYRDPIQPVTTFALPSGDEPATMEPINLSRR</sequence>
<dbReference type="EMBL" id="SJPO01000001">
    <property type="protein sequence ID" value="TWT85707.1"/>
    <property type="molecule type" value="Genomic_DNA"/>
</dbReference>
<comment type="caution">
    <text evidence="1">The sequence shown here is derived from an EMBL/GenBank/DDBJ whole genome shotgun (WGS) entry which is preliminary data.</text>
</comment>
<keyword evidence="2" id="KW-1185">Reference proteome</keyword>
<organism evidence="1 2">
    <name type="scientific">Posidoniimonas polymericola</name>
    <dbReference type="NCBI Taxonomy" id="2528002"/>
    <lineage>
        <taxon>Bacteria</taxon>
        <taxon>Pseudomonadati</taxon>
        <taxon>Planctomycetota</taxon>
        <taxon>Planctomycetia</taxon>
        <taxon>Pirellulales</taxon>
        <taxon>Lacipirellulaceae</taxon>
        <taxon>Posidoniimonas</taxon>
    </lineage>
</organism>